<dbReference type="GO" id="GO:0008168">
    <property type="term" value="F:methyltransferase activity"/>
    <property type="evidence" value="ECO:0007669"/>
    <property type="project" value="UniProtKB-KW"/>
</dbReference>
<dbReference type="OrthoDB" id="1000417at2"/>
<reference evidence="3 4" key="1">
    <citation type="submission" date="2016-07" db="EMBL/GenBank/DDBJ databases">
        <title>Multi-omics approach to identify versatile polysaccharide utilization systems of a marine flavobacterium Gramella flava.</title>
        <authorList>
            <person name="Tang K."/>
        </authorList>
    </citation>
    <scope>NUCLEOTIDE SEQUENCE [LARGE SCALE GENOMIC DNA]</scope>
    <source>
        <strain evidence="3 4">JLT2011</strain>
    </source>
</reference>
<dbReference type="Proteomes" id="UP000186230">
    <property type="component" value="Chromosome"/>
</dbReference>
<name>A0A1L7IAA9_9FLAO</name>
<feature type="domain" description="THUMP-like" evidence="1">
    <location>
        <begin position="320"/>
        <end position="390"/>
    </location>
</feature>
<dbReference type="Gene3D" id="3.40.50.150">
    <property type="entry name" value="Vaccinia Virus protein VP39"/>
    <property type="match status" value="1"/>
</dbReference>
<evidence type="ECO:0000313" key="3">
    <source>
        <dbReference type="EMBL" id="APU70045.1"/>
    </source>
</evidence>
<keyword evidence="4" id="KW-1185">Reference proteome</keyword>
<sequence>MWNQALLKDEVEDFLRKNLQKDLPSLLLKGSPFPEISIQELGTQLNGLQIARKKFPELFQTSGILYPPKLNLEQTSSEVTAKYKAELVSGQNAIDMTGGMGIDSYFLSKQFQQFDYCEINSELAQLAAHNFKTLQTPIEVHTENGLHFLAEIAETYDWIYTDPARRDEHGGKVFRFSDCTPDIPANLKLLFQRTNNILIKSSPMMDISAGIKELDSVAEVHIVAVENEVKELLWILHENFSGKPKIKTINFEKKAVQSFEASSSEVWEMEFSAPQTYLFEPNAAIQKSGLFAQLAHQTQTKKLHPNSHIFTSEDIVSFPGRKFQIIDSMAFNSNDLKKKLKGIKANVTTRNFPESVENIRKKFKIKEGGKTYLFFTTGPGEQKLVIFCEKLNDDLKN</sequence>
<dbReference type="KEGG" id="gfl:GRFL_3321"/>
<dbReference type="STRING" id="1229726.GRFL_3321"/>
<dbReference type="Pfam" id="PF18096">
    <property type="entry name" value="Thump_like"/>
    <property type="match status" value="1"/>
</dbReference>
<dbReference type="AlphaFoldDB" id="A0A1L7IAA9"/>
<dbReference type="Pfam" id="PF22013">
    <property type="entry name" value="PG_1098_Fer"/>
    <property type="match status" value="1"/>
</dbReference>
<evidence type="ECO:0000259" key="1">
    <source>
        <dbReference type="Pfam" id="PF18096"/>
    </source>
</evidence>
<evidence type="ECO:0000259" key="2">
    <source>
        <dbReference type="Pfam" id="PF22013"/>
    </source>
</evidence>
<organism evidence="3 4">
    <name type="scientific">Christiangramia flava JLT2011</name>
    <dbReference type="NCBI Taxonomy" id="1229726"/>
    <lineage>
        <taxon>Bacteria</taxon>
        <taxon>Pseudomonadati</taxon>
        <taxon>Bacteroidota</taxon>
        <taxon>Flavobacteriia</taxon>
        <taxon>Flavobacteriales</taxon>
        <taxon>Flavobacteriaceae</taxon>
        <taxon>Christiangramia</taxon>
    </lineage>
</organism>
<dbReference type="Gene3D" id="1.10.10.1110">
    <property type="entry name" value="Methyltransferase PG1098, N-terminal domain"/>
    <property type="match status" value="1"/>
</dbReference>
<accession>A0A1L7IAA9</accession>
<dbReference type="InterPro" id="IPR041497">
    <property type="entry name" value="Thump-like"/>
</dbReference>
<keyword evidence="3" id="KW-0808">Transferase</keyword>
<keyword evidence="3" id="KW-0489">Methyltransferase</keyword>
<feature type="domain" description="PG-1098 ferredoxin-like" evidence="2">
    <location>
        <begin position="277"/>
        <end position="319"/>
    </location>
</feature>
<proteinExistence type="predicted"/>
<gene>
    <name evidence="3" type="ORF">GRFL_3321</name>
</gene>
<dbReference type="GO" id="GO:0032259">
    <property type="term" value="P:methylation"/>
    <property type="evidence" value="ECO:0007669"/>
    <property type="project" value="UniProtKB-KW"/>
</dbReference>
<dbReference type="EMBL" id="CP016359">
    <property type="protein sequence ID" value="APU70045.1"/>
    <property type="molecule type" value="Genomic_DNA"/>
</dbReference>
<dbReference type="InterPro" id="IPR029063">
    <property type="entry name" value="SAM-dependent_MTases_sf"/>
</dbReference>
<dbReference type="InterPro" id="IPR054168">
    <property type="entry name" value="PG_1098_Fer"/>
</dbReference>
<protein>
    <submittedName>
        <fullName evidence="3">SAM-dependent methyltransferases</fullName>
    </submittedName>
</protein>
<dbReference type="SUPFAM" id="SSF53335">
    <property type="entry name" value="S-adenosyl-L-methionine-dependent methyltransferases"/>
    <property type="match status" value="1"/>
</dbReference>
<dbReference type="RefSeq" id="WP_083645620.1">
    <property type="nucleotide sequence ID" value="NZ_AMRU01000004.1"/>
</dbReference>
<evidence type="ECO:0000313" key="4">
    <source>
        <dbReference type="Proteomes" id="UP000186230"/>
    </source>
</evidence>